<evidence type="ECO:0000313" key="2">
    <source>
        <dbReference type="EMBL" id="QAY63059.1"/>
    </source>
</evidence>
<proteinExistence type="predicted"/>
<evidence type="ECO:0000313" key="3">
    <source>
        <dbReference type="Proteomes" id="UP000291758"/>
    </source>
</evidence>
<dbReference type="EMBL" id="CP035495">
    <property type="protein sequence ID" value="QAY63059.1"/>
    <property type="molecule type" value="Genomic_DNA"/>
</dbReference>
<dbReference type="Proteomes" id="UP000291758">
    <property type="component" value="Chromosome"/>
</dbReference>
<dbReference type="AlphaFoldDB" id="A0A4P6ENY0"/>
<evidence type="ECO:0000256" key="1">
    <source>
        <dbReference type="SAM" id="MobiDB-lite"/>
    </source>
</evidence>
<reference evidence="2 3" key="1">
    <citation type="submission" date="2019-01" db="EMBL/GenBank/DDBJ databases">
        <title>Genome sequencing of strain 2JSPR-7.</title>
        <authorList>
            <person name="Heo J."/>
            <person name="Kim S.-J."/>
            <person name="Kim J.-S."/>
            <person name="Hong S.-B."/>
            <person name="Kwon S.-W."/>
        </authorList>
    </citation>
    <scope>NUCLEOTIDE SEQUENCE [LARGE SCALE GENOMIC DNA]</scope>
    <source>
        <strain evidence="2 3">2JSPR-7</strain>
    </source>
</reference>
<sequence length="70" mass="8307">MDSLAFHTVQRAEQEELERHLAQVRLARAVRAEHDRLARRDPSPRRRPPRTLRSRISDMLHVPRHPVRTA</sequence>
<protein>
    <submittedName>
        <fullName evidence="2">Uncharacterized protein</fullName>
    </submittedName>
</protein>
<gene>
    <name evidence="2" type="ORF">ET495_07160</name>
</gene>
<dbReference type="RefSeq" id="WP_129203801.1">
    <property type="nucleotide sequence ID" value="NZ_CP035495.1"/>
</dbReference>
<dbReference type="KEGG" id="xyl:ET495_07160"/>
<feature type="region of interest" description="Disordered" evidence="1">
    <location>
        <begin position="31"/>
        <end position="70"/>
    </location>
</feature>
<organism evidence="2 3">
    <name type="scientific">Xylanimonas allomyrinae</name>
    <dbReference type="NCBI Taxonomy" id="2509459"/>
    <lineage>
        <taxon>Bacteria</taxon>
        <taxon>Bacillati</taxon>
        <taxon>Actinomycetota</taxon>
        <taxon>Actinomycetes</taxon>
        <taxon>Micrococcales</taxon>
        <taxon>Promicromonosporaceae</taxon>
        <taxon>Xylanimonas</taxon>
    </lineage>
</organism>
<keyword evidence="3" id="KW-1185">Reference proteome</keyword>
<feature type="compositionally biased region" description="Basic and acidic residues" evidence="1">
    <location>
        <begin position="31"/>
        <end position="44"/>
    </location>
</feature>
<name>A0A4P6ENY0_9MICO</name>
<accession>A0A4P6ENY0</accession>